<dbReference type="InterPro" id="IPR016047">
    <property type="entry name" value="M23ase_b-sheet_dom"/>
</dbReference>
<dbReference type="OrthoDB" id="1099523at2"/>
<dbReference type="PANTHER" id="PTHR21666">
    <property type="entry name" value="PEPTIDASE-RELATED"/>
    <property type="match status" value="1"/>
</dbReference>
<evidence type="ECO:0000313" key="5">
    <source>
        <dbReference type="Proteomes" id="UP000295198"/>
    </source>
</evidence>
<comment type="caution">
    <text evidence="4">The sequence shown here is derived from an EMBL/GenBank/DDBJ whole genome shotgun (WGS) entry which is preliminary data.</text>
</comment>
<dbReference type="InterPro" id="IPR050570">
    <property type="entry name" value="Cell_wall_metabolism_enzyme"/>
</dbReference>
<dbReference type="GO" id="GO:0004222">
    <property type="term" value="F:metalloendopeptidase activity"/>
    <property type="evidence" value="ECO:0007669"/>
    <property type="project" value="TreeGrafter"/>
</dbReference>
<evidence type="ECO:0000256" key="1">
    <source>
        <dbReference type="SAM" id="MobiDB-lite"/>
    </source>
</evidence>
<gene>
    <name evidence="4" type="ORF">EKO23_00085</name>
</gene>
<name>A0A4V1Y036_9ACTN</name>
<evidence type="ECO:0000256" key="2">
    <source>
        <dbReference type="SAM" id="SignalP"/>
    </source>
</evidence>
<feature type="signal peptide" evidence="2">
    <location>
        <begin position="1"/>
        <end position="19"/>
    </location>
</feature>
<dbReference type="SUPFAM" id="SSF51261">
    <property type="entry name" value="Duplicated hybrid motif"/>
    <property type="match status" value="1"/>
</dbReference>
<dbReference type="RefSeq" id="WP_134712828.1">
    <property type="nucleotide sequence ID" value="NZ_SDKM01000001.1"/>
</dbReference>
<evidence type="ECO:0000313" key="4">
    <source>
        <dbReference type="EMBL" id="RYP88879.1"/>
    </source>
</evidence>
<dbReference type="CDD" id="cd12797">
    <property type="entry name" value="M23_peptidase"/>
    <property type="match status" value="1"/>
</dbReference>
<dbReference type="InterPro" id="IPR011055">
    <property type="entry name" value="Dup_hybrid_motif"/>
</dbReference>
<feature type="compositionally biased region" description="Low complexity" evidence="1">
    <location>
        <begin position="34"/>
        <end position="73"/>
    </location>
</feature>
<feature type="domain" description="M23ase beta-sheet core" evidence="3">
    <location>
        <begin position="128"/>
        <end position="220"/>
    </location>
</feature>
<organism evidence="4 5">
    <name type="scientific">Nocardioides guangzhouensis</name>
    <dbReference type="NCBI Taxonomy" id="2497878"/>
    <lineage>
        <taxon>Bacteria</taxon>
        <taxon>Bacillati</taxon>
        <taxon>Actinomycetota</taxon>
        <taxon>Actinomycetes</taxon>
        <taxon>Propionibacteriales</taxon>
        <taxon>Nocardioidaceae</taxon>
        <taxon>Nocardioides</taxon>
    </lineage>
</organism>
<dbReference type="EMBL" id="SDKM01000001">
    <property type="protein sequence ID" value="RYP88879.1"/>
    <property type="molecule type" value="Genomic_DNA"/>
</dbReference>
<evidence type="ECO:0000259" key="3">
    <source>
        <dbReference type="Pfam" id="PF01551"/>
    </source>
</evidence>
<dbReference type="Gene3D" id="2.70.70.10">
    <property type="entry name" value="Glucose Permease (Domain IIA)"/>
    <property type="match status" value="1"/>
</dbReference>
<proteinExistence type="predicted"/>
<dbReference type="Proteomes" id="UP000295198">
    <property type="component" value="Unassembled WGS sequence"/>
</dbReference>
<feature type="chain" id="PRO_5038685767" evidence="2">
    <location>
        <begin position="20"/>
        <end position="235"/>
    </location>
</feature>
<dbReference type="AlphaFoldDB" id="A0A4V1Y036"/>
<feature type="region of interest" description="Disordered" evidence="1">
    <location>
        <begin position="20"/>
        <end position="85"/>
    </location>
</feature>
<reference evidence="4 5" key="1">
    <citation type="submission" date="2019-01" db="EMBL/GenBank/DDBJ databases">
        <title>Nocardioides guangzhouensis sp. nov., an actinobacterium isolated from soil.</title>
        <authorList>
            <person name="Fu Y."/>
            <person name="Cai Y."/>
            <person name="Lin Z."/>
            <person name="Chen P."/>
        </authorList>
    </citation>
    <scope>NUCLEOTIDE SEQUENCE [LARGE SCALE GENOMIC DNA]</scope>
    <source>
        <strain evidence="4 5">130</strain>
    </source>
</reference>
<protein>
    <submittedName>
        <fullName evidence="4">M23 family metallopeptidase</fullName>
    </submittedName>
</protein>
<keyword evidence="2" id="KW-0732">Signal</keyword>
<sequence>MTRLAVLLVVAVLAAPACAPEDARPADPSPQVAPDPAEASSAGSPAATPTPTTPGTPSATPSAVPSAAATRTPRPGRPADPRWRFFTDDRTQYASPWFPGRHPVMIPFGCTPAPYYSPDPSCPDGRGFHHGIDVAISCGTPLRAGRPATVLDHGALGPAYGDNPVLLRAAGFDVVVGHTERVFVAPGDSIPEGEVFARVSDRGAPDGCHLHFEVRRPGGEVTDAVDPAPLLDLRP</sequence>
<dbReference type="PANTHER" id="PTHR21666:SF270">
    <property type="entry name" value="MUREIN HYDROLASE ACTIVATOR ENVC"/>
    <property type="match status" value="1"/>
</dbReference>
<dbReference type="Pfam" id="PF01551">
    <property type="entry name" value="Peptidase_M23"/>
    <property type="match status" value="1"/>
</dbReference>
<accession>A0A4V1Y036</accession>
<keyword evidence="5" id="KW-1185">Reference proteome</keyword>